<evidence type="ECO:0000256" key="1">
    <source>
        <dbReference type="SAM" id="MobiDB-lite"/>
    </source>
</evidence>
<name>A0ABP3I1V1_9ACTN</name>
<protein>
    <recommendedName>
        <fullName evidence="4">HEAT repeat domain-containing protein</fullName>
    </recommendedName>
</protein>
<proteinExistence type="predicted"/>
<accession>A0ABP3I1V1</accession>
<keyword evidence="3" id="KW-1185">Reference proteome</keyword>
<feature type="region of interest" description="Disordered" evidence="1">
    <location>
        <begin position="195"/>
        <end position="239"/>
    </location>
</feature>
<organism evidence="2 3">
    <name type="scientific">Streptomyces luteireticuli</name>
    <dbReference type="NCBI Taxonomy" id="173858"/>
    <lineage>
        <taxon>Bacteria</taxon>
        <taxon>Bacillati</taxon>
        <taxon>Actinomycetota</taxon>
        <taxon>Actinomycetes</taxon>
        <taxon>Kitasatosporales</taxon>
        <taxon>Streptomycetaceae</taxon>
        <taxon>Streptomyces</taxon>
    </lineage>
</organism>
<evidence type="ECO:0000313" key="2">
    <source>
        <dbReference type="EMBL" id="GAA0387857.1"/>
    </source>
</evidence>
<feature type="compositionally biased region" description="Basic and acidic residues" evidence="1">
    <location>
        <begin position="195"/>
        <end position="205"/>
    </location>
</feature>
<evidence type="ECO:0000313" key="3">
    <source>
        <dbReference type="Proteomes" id="UP001500879"/>
    </source>
</evidence>
<dbReference type="Proteomes" id="UP001500879">
    <property type="component" value="Unassembled WGS sequence"/>
</dbReference>
<dbReference type="RefSeq" id="WP_344019410.1">
    <property type="nucleotide sequence ID" value="NZ_BAAABX010000006.1"/>
</dbReference>
<reference evidence="3" key="1">
    <citation type="journal article" date="2019" name="Int. J. Syst. Evol. Microbiol.">
        <title>The Global Catalogue of Microorganisms (GCM) 10K type strain sequencing project: providing services to taxonomists for standard genome sequencing and annotation.</title>
        <authorList>
            <consortium name="The Broad Institute Genomics Platform"/>
            <consortium name="The Broad Institute Genome Sequencing Center for Infectious Disease"/>
            <person name="Wu L."/>
            <person name="Ma J."/>
        </authorList>
    </citation>
    <scope>NUCLEOTIDE SEQUENCE [LARGE SCALE GENOMIC DNA]</scope>
    <source>
        <strain evidence="3">JCM 4788</strain>
    </source>
</reference>
<feature type="compositionally biased region" description="Basic and acidic residues" evidence="1">
    <location>
        <begin position="215"/>
        <end position="224"/>
    </location>
</feature>
<feature type="region of interest" description="Disordered" evidence="1">
    <location>
        <begin position="422"/>
        <end position="447"/>
    </location>
</feature>
<dbReference type="EMBL" id="BAAABX010000006">
    <property type="protein sequence ID" value="GAA0387857.1"/>
    <property type="molecule type" value="Genomic_DNA"/>
</dbReference>
<comment type="caution">
    <text evidence="2">The sequence shown here is derived from an EMBL/GenBank/DDBJ whole genome shotgun (WGS) entry which is preliminary data.</text>
</comment>
<gene>
    <name evidence="2" type="ORF">GCM10010357_05730</name>
</gene>
<evidence type="ECO:0008006" key="4">
    <source>
        <dbReference type="Google" id="ProtNLM"/>
    </source>
</evidence>
<sequence length="483" mass="53058">MAEGRRRTRSWGPLYGASEDANTLARLLRSWLDRAGLSLRELVGALQPEHFRDKHVPSRTTISQRLAGANPQWDFVEAVADVCSRNGAERSRMLDEARPAWERLCTARGEDREEAAPDPLRRALARAAVAERERGEWHQMSVVLLSRVGTLERDLAALREGASGAGAGRGGECLPRWARRELERSEAERERLAAELRRTRTRPDGRTVPAPVRADGPDSRDRATDCTPHSPRKSPLAAALSLTEARDHRRDEEAQRGALAVGRDSTPGYVQRVLALLDADGRPEEFDLVLSAVVRERPAPLVPAVLTAFGKAHRDLDATRLRASLARVRPAQRVLDVLTALRDDMKYTDAYQILSAAGRMRPVADIPPLVKVLREEGRLDDISWLMQSAGRDRSPTEARALAEILRRAGEGEAAELLLDKLEESGRVPVPTPEPAPGTGSTTDGGQLSAAMDLATALVPVRAPVLGRRFAPGAYVRRVRPPRP</sequence>